<dbReference type="STRING" id="565045.NOR51B_1598"/>
<dbReference type="HOGENOM" id="CLU_077940_0_0_6"/>
<evidence type="ECO:0000313" key="3">
    <source>
        <dbReference type="Proteomes" id="UP000004699"/>
    </source>
</evidence>
<dbReference type="RefSeq" id="WP_009020397.1">
    <property type="nucleotide sequence ID" value="NZ_DS999411.1"/>
</dbReference>
<evidence type="ECO:0008006" key="4">
    <source>
        <dbReference type="Google" id="ProtNLM"/>
    </source>
</evidence>
<sequence length="306" mass="32986">MTCFTLSRALFVACLTATLFPAATSAQELTPRTYWPAPKGTQVATLGLAVTRGDVVPDPSLPIAGLDSSISTIVVGYLQTINFLGRTANLVLEAPFSDGTTAADVPDIGNIERNYSGLGDISATLTVNLIGAPSMDKEEFAALRRDPKPILGASLKVVAPTGDYDNDRVINVGANRWAARGELGFIGPITDKLLVEAKASAWVFTDNDDFLGVRRQQDPIYAVQLNLIRRFKPGFWMSLDSNFYRGGRSKIGPVQLDDLQRDMRVGASVVFPVLSRNAVKVSIATGSVNDSDESFTLFSIALQHLF</sequence>
<feature type="chain" id="PRO_5002873533" description="Transporter" evidence="1">
    <location>
        <begin position="27"/>
        <end position="306"/>
    </location>
</feature>
<proteinExistence type="predicted"/>
<evidence type="ECO:0000256" key="1">
    <source>
        <dbReference type="SAM" id="SignalP"/>
    </source>
</evidence>
<reference evidence="3" key="1">
    <citation type="journal article" date="2013" name="BMC Microbiol.">
        <title>Taxonomy and evolution of bacteriochlorophyll a-containing members of the OM60/NOR5 clade of marine gammaproteobacteria: description of Luminiphilus syltensis gen. nov., sp. nov., reclassification of Haliea rubra as Pseudohaliea rubra gen. nov., comb. nov., and emendation of Chromatocurvus halotolerans.</title>
        <authorList>
            <person name="Spring S."/>
            <person name="Riedel T."/>
            <person name="Sproer C."/>
            <person name="Yan S."/>
            <person name="Harder J."/>
            <person name="Fuchs B.M."/>
        </authorList>
    </citation>
    <scope>NUCLEOTIDE SEQUENCE [LARGE SCALE GENOMIC DNA]</scope>
    <source>
        <strain evidence="3">NOR51-B</strain>
    </source>
</reference>
<organism evidence="2 3">
    <name type="scientific">Luminiphilus syltensis NOR5-1B</name>
    <dbReference type="NCBI Taxonomy" id="565045"/>
    <lineage>
        <taxon>Bacteria</taxon>
        <taxon>Pseudomonadati</taxon>
        <taxon>Pseudomonadota</taxon>
        <taxon>Gammaproteobacteria</taxon>
        <taxon>Cellvibrionales</taxon>
        <taxon>Halieaceae</taxon>
        <taxon>Luminiphilus</taxon>
    </lineage>
</organism>
<gene>
    <name evidence="2" type="ORF">NOR51B_1598</name>
</gene>
<dbReference type="OrthoDB" id="191143at2"/>
<accession>B8KXQ4</accession>
<dbReference type="AlphaFoldDB" id="B8KXQ4"/>
<dbReference type="InterPro" id="IPR025737">
    <property type="entry name" value="FApF"/>
</dbReference>
<protein>
    <recommendedName>
        <fullName evidence="4">Transporter</fullName>
    </recommendedName>
</protein>
<dbReference type="Pfam" id="PF13557">
    <property type="entry name" value="Phenol_MetA_deg"/>
    <property type="match status" value="1"/>
</dbReference>
<feature type="signal peptide" evidence="1">
    <location>
        <begin position="1"/>
        <end position="26"/>
    </location>
</feature>
<keyword evidence="1" id="KW-0732">Signal</keyword>
<dbReference type="Proteomes" id="UP000004699">
    <property type="component" value="Unassembled WGS sequence"/>
</dbReference>
<dbReference type="EMBL" id="DS999411">
    <property type="protein sequence ID" value="EED35651.1"/>
    <property type="molecule type" value="Genomic_DNA"/>
</dbReference>
<keyword evidence="3" id="KW-1185">Reference proteome</keyword>
<evidence type="ECO:0000313" key="2">
    <source>
        <dbReference type="EMBL" id="EED35651.1"/>
    </source>
</evidence>
<dbReference type="eggNOG" id="COG4313">
    <property type="taxonomic scope" value="Bacteria"/>
</dbReference>
<name>B8KXQ4_9GAMM</name>